<dbReference type="Gene3D" id="3.30.565.10">
    <property type="entry name" value="Histidine kinase-like ATPase, C-terminal domain"/>
    <property type="match status" value="1"/>
</dbReference>
<dbReference type="Proteomes" id="UP000886757">
    <property type="component" value="Unassembled WGS sequence"/>
</dbReference>
<sequence length="352" mass="40027">MKRLYSVRINLFITGFMFLLLLLTSLISNSLFAFLHRNTLPPARPGNPLYPFLVQNACFSIVVGCLLTFLFSHWLLSPLHTLIRAIRGVSEGNFKTKLQIRYPREFRELSRQFNQMTEELSSTELLRSDFVNNFSHEFKTPIVSILGFAKLLKKENLEAEERNEYLDIIIEESNRLASLSSGILNLSKLEKTSLLLDLQTYNISEQIRVAITQLASQWLEKNLSLQLHLDEIDLTGNELLLKEVWLNLLDNAIKFSPKDRTITVFAKADESSALFSIQDQGIGMAHEVQKHIFDKFYQGDPSHSIQGNGLGLPLAKRIVELHHGSIQVQSSPEKGSTFTVVLPLRQSQETSV</sequence>
<dbReference type="InterPro" id="IPR003660">
    <property type="entry name" value="HAMP_dom"/>
</dbReference>
<dbReference type="Gene3D" id="1.10.287.130">
    <property type="match status" value="1"/>
</dbReference>
<evidence type="ECO:0000256" key="6">
    <source>
        <dbReference type="ARBA" id="ARBA00022777"/>
    </source>
</evidence>
<dbReference type="EC" id="2.7.13.3" evidence="3"/>
<reference evidence="12" key="1">
    <citation type="submission" date="2020-10" db="EMBL/GenBank/DDBJ databases">
        <authorList>
            <person name="Gilroy R."/>
        </authorList>
    </citation>
    <scope>NUCLEOTIDE SEQUENCE</scope>
    <source>
        <strain evidence="12">ChiSjej4B22-8148</strain>
    </source>
</reference>
<dbReference type="InterPro" id="IPR036890">
    <property type="entry name" value="HATPase_C_sf"/>
</dbReference>
<keyword evidence="5" id="KW-0808">Transferase</keyword>
<evidence type="ECO:0000256" key="4">
    <source>
        <dbReference type="ARBA" id="ARBA00022553"/>
    </source>
</evidence>
<dbReference type="SMART" id="SM00387">
    <property type="entry name" value="HATPase_c"/>
    <property type="match status" value="1"/>
</dbReference>
<dbReference type="PANTHER" id="PTHR43711:SF26">
    <property type="entry name" value="SENSOR HISTIDINE KINASE RCSC"/>
    <property type="match status" value="1"/>
</dbReference>
<reference evidence="12" key="2">
    <citation type="journal article" date="2021" name="PeerJ">
        <title>Extensive microbial diversity within the chicken gut microbiome revealed by metagenomics and culture.</title>
        <authorList>
            <person name="Gilroy R."/>
            <person name="Ravi A."/>
            <person name="Getino M."/>
            <person name="Pursley I."/>
            <person name="Horton D.L."/>
            <person name="Alikhan N.F."/>
            <person name="Baker D."/>
            <person name="Gharbi K."/>
            <person name="Hall N."/>
            <person name="Watson M."/>
            <person name="Adriaenssens E.M."/>
            <person name="Foster-Nyarko E."/>
            <person name="Jarju S."/>
            <person name="Secka A."/>
            <person name="Antonio M."/>
            <person name="Oren A."/>
            <person name="Chaudhuri R.R."/>
            <person name="La Ragione R."/>
            <person name="Hildebrand F."/>
            <person name="Pallen M.J."/>
        </authorList>
    </citation>
    <scope>NUCLEOTIDE SEQUENCE</scope>
    <source>
        <strain evidence="12">ChiSjej4B22-8148</strain>
    </source>
</reference>
<comment type="catalytic activity">
    <reaction evidence="1">
        <text>ATP + protein L-histidine = ADP + protein N-phospho-L-histidine.</text>
        <dbReference type="EC" id="2.7.13.3"/>
    </reaction>
</comment>
<dbReference type="AlphaFoldDB" id="A0A9D1AAS3"/>
<dbReference type="Pfam" id="PF00672">
    <property type="entry name" value="HAMP"/>
    <property type="match status" value="1"/>
</dbReference>
<dbReference type="GO" id="GO:0016020">
    <property type="term" value="C:membrane"/>
    <property type="evidence" value="ECO:0007669"/>
    <property type="project" value="UniProtKB-SubCell"/>
</dbReference>
<keyword evidence="8 9" id="KW-0472">Membrane</keyword>
<dbReference type="PROSITE" id="PS50109">
    <property type="entry name" value="HIS_KIN"/>
    <property type="match status" value="1"/>
</dbReference>
<dbReference type="InterPro" id="IPR050736">
    <property type="entry name" value="Sensor_HK_Regulatory"/>
</dbReference>
<dbReference type="Gene3D" id="6.10.340.10">
    <property type="match status" value="1"/>
</dbReference>
<dbReference type="SUPFAM" id="SSF158472">
    <property type="entry name" value="HAMP domain-like"/>
    <property type="match status" value="1"/>
</dbReference>
<organism evidence="12 13">
    <name type="scientific">Candidatus Choladousia intestinavium</name>
    <dbReference type="NCBI Taxonomy" id="2840727"/>
    <lineage>
        <taxon>Bacteria</taxon>
        <taxon>Bacillati</taxon>
        <taxon>Bacillota</taxon>
        <taxon>Clostridia</taxon>
        <taxon>Lachnospirales</taxon>
        <taxon>Lachnospiraceae</taxon>
        <taxon>Lachnospiraceae incertae sedis</taxon>
        <taxon>Candidatus Choladousia</taxon>
    </lineage>
</organism>
<evidence type="ECO:0000256" key="1">
    <source>
        <dbReference type="ARBA" id="ARBA00000085"/>
    </source>
</evidence>
<evidence type="ECO:0000313" key="12">
    <source>
        <dbReference type="EMBL" id="HIR12711.1"/>
    </source>
</evidence>
<dbReference type="EMBL" id="DVGK01000030">
    <property type="protein sequence ID" value="HIR12711.1"/>
    <property type="molecule type" value="Genomic_DNA"/>
</dbReference>
<dbReference type="FunFam" id="1.10.287.130:FF:000001">
    <property type="entry name" value="Two-component sensor histidine kinase"/>
    <property type="match status" value="1"/>
</dbReference>
<keyword evidence="4" id="KW-0597">Phosphoprotein</keyword>
<dbReference type="SMART" id="SM00304">
    <property type="entry name" value="HAMP"/>
    <property type="match status" value="1"/>
</dbReference>
<dbReference type="SUPFAM" id="SSF55874">
    <property type="entry name" value="ATPase domain of HSP90 chaperone/DNA topoisomerase II/histidine kinase"/>
    <property type="match status" value="1"/>
</dbReference>
<dbReference type="CDD" id="cd00082">
    <property type="entry name" value="HisKA"/>
    <property type="match status" value="1"/>
</dbReference>
<keyword evidence="7" id="KW-0902">Two-component regulatory system</keyword>
<evidence type="ECO:0000256" key="2">
    <source>
        <dbReference type="ARBA" id="ARBA00004370"/>
    </source>
</evidence>
<accession>A0A9D1AAS3</accession>
<evidence type="ECO:0000313" key="13">
    <source>
        <dbReference type="Proteomes" id="UP000886757"/>
    </source>
</evidence>
<dbReference type="Pfam" id="PF02518">
    <property type="entry name" value="HATPase_c"/>
    <property type="match status" value="1"/>
</dbReference>
<feature type="transmembrane region" description="Helical" evidence="9">
    <location>
        <begin position="12"/>
        <end position="32"/>
    </location>
</feature>
<evidence type="ECO:0000259" key="11">
    <source>
        <dbReference type="PROSITE" id="PS50885"/>
    </source>
</evidence>
<dbReference type="PROSITE" id="PS50885">
    <property type="entry name" value="HAMP"/>
    <property type="match status" value="1"/>
</dbReference>
<dbReference type="InterPro" id="IPR004358">
    <property type="entry name" value="Sig_transdc_His_kin-like_C"/>
</dbReference>
<dbReference type="Pfam" id="PF00512">
    <property type="entry name" value="HisKA"/>
    <property type="match status" value="1"/>
</dbReference>
<dbReference type="PANTHER" id="PTHR43711">
    <property type="entry name" value="TWO-COMPONENT HISTIDINE KINASE"/>
    <property type="match status" value="1"/>
</dbReference>
<dbReference type="SUPFAM" id="SSF47384">
    <property type="entry name" value="Homodimeric domain of signal transducing histidine kinase"/>
    <property type="match status" value="1"/>
</dbReference>
<feature type="transmembrane region" description="Helical" evidence="9">
    <location>
        <begin position="52"/>
        <end position="76"/>
    </location>
</feature>
<feature type="domain" description="HAMP" evidence="11">
    <location>
        <begin position="73"/>
        <end position="125"/>
    </location>
</feature>
<dbReference type="SMART" id="SM00388">
    <property type="entry name" value="HisKA"/>
    <property type="match status" value="1"/>
</dbReference>
<dbReference type="CDD" id="cd06225">
    <property type="entry name" value="HAMP"/>
    <property type="match status" value="1"/>
</dbReference>
<feature type="domain" description="Histidine kinase" evidence="10">
    <location>
        <begin position="133"/>
        <end position="346"/>
    </location>
</feature>
<dbReference type="InterPro" id="IPR036097">
    <property type="entry name" value="HisK_dim/P_sf"/>
</dbReference>
<dbReference type="InterPro" id="IPR005467">
    <property type="entry name" value="His_kinase_dom"/>
</dbReference>
<evidence type="ECO:0000256" key="5">
    <source>
        <dbReference type="ARBA" id="ARBA00022679"/>
    </source>
</evidence>
<dbReference type="PRINTS" id="PR00344">
    <property type="entry name" value="BCTRLSENSOR"/>
</dbReference>
<proteinExistence type="predicted"/>
<keyword evidence="6 12" id="KW-0418">Kinase</keyword>
<keyword evidence="9" id="KW-0812">Transmembrane</keyword>
<comment type="subcellular location">
    <subcellularLocation>
        <location evidence="2">Membrane</location>
    </subcellularLocation>
</comment>
<evidence type="ECO:0000256" key="3">
    <source>
        <dbReference type="ARBA" id="ARBA00012438"/>
    </source>
</evidence>
<dbReference type="FunFam" id="3.30.565.10:FF:000006">
    <property type="entry name" value="Sensor histidine kinase WalK"/>
    <property type="match status" value="1"/>
</dbReference>
<protein>
    <recommendedName>
        <fullName evidence="3">histidine kinase</fullName>
        <ecNumber evidence="3">2.7.13.3</ecNumber>
    </recommendedName>
</protein>
<evidence type="ECO:0000259" key="10">
    <source>
        <dbReference type="PROSITE" id="PS50109"/>
    </source>
</evidence>
<dbReference type="InterPro" id="IPR003594">
    <property type="entry name" value="HATPase_dom"/>
</dbReference>
<dbReference type="InterPro" id="IPR003661">
    <property type="entry name" value="HisK_dim/P_dom"/>
</dbReference>
<dbReference type="CDD" id="cd00075">
    <property type="entry name" value="HATPase"/>
    <property type="match status" value="1"/>
</dbReference>
<evidence type="ECO:0000256" key="7">
    <source>
        <dbReference type="ARBA" id="ARBA00023012"/>
    </source>
</evidence>
<dbReference type="GO" id="GO:0000155">
    <property type="term" value="F:phosphorelay sensor kinase activity"/>
    <property type="evidence" value="ECO:0007669"/>
    <property type="project" value="InterPro"/>
</dbReference>
<comment type="caution">
    <text evidence="12">The sequence shown here is derived from an EMBL/GenBank/DDBJ whole genome shotgun (WGS) entry which is preliminary data.</text>
</comment>
<gene>
    <name evidence="12" type="ORF">IAB31_02165</name>
</gene>
<name>A0A9D1AAS3_9FIRM</name>
<evidence type="ECO:0000256" key="9">
    <source>
        <dbReference type="SAM" id="Phobius"/>
    </source>
</evidence>
<keyword evidence="9" id="KW-1133">Transmembrane helix</keyword>
<evidence type="ECO:0000256" key="8">
    <source>
        <dbReference type="ARBA" id="ARBA00023136"/>
    </source>
</evidence>